<dbReference type="KEGG" id="apln:108741874"/>
<dbReference type="InParanoid" id="A0A1W4XHS7"/>
<evidence type="ECO:0000256" key="1">
    <source>
        <dbReference type="SAM" id="Phobius"/>
    </source>
</evidence>
<keyword evidence="1" id="KW-1133">Transmembrane helix</keyword>
<keyword evidence="1" id="KW-0472">Membrane</keyword>
<feature type="transmembrane region" description="Helical" evidence="1">
    <location>
        <begin position="88"/>
        <end position="115"/>
    </location>
</feature>
<accession>A0A1W4XHS7</accession>
<feature type="transmembrane region" description="Helical" evidence="1">
    <location>
        <begin position="21"/>
        <end position="42"/>
    </location>
</feature>
<feature type="transmembrane region" description="Helical" evidence="1">
    <location>
        <begin position="160"/>
        <end position="182"/>
    </location>
</feature>
<sequence length="225" mass="25656">MKNQISRTRFSKICLSLWQCALLASILIFVITAVLTTCAVLGKIHSEEIDKLLERDLADEQEKREYDFDTKKEILTPNEVKLHLSEHFVLMMVWIMSICTYIGCINLATSIMLVYGVSTRKAIYVLPWILVSGVSYLLIISGILVAYLEMLPGITLSFNMLTISLTILTIFVKLWYIILIYYTHLTSTRCSTHYPRLTTTVIQAYGGYTHTISPTATTKEKKEII</sequence>
<dbReference type="GeneID" id="108741874"/>
<reference evidence="3" key="1">
    <citation type="submission" date="2025-08" db="UniProtKB">
        <authorList>
            <consortium name="RefSeq"/>
        </authorList>
    </citation>
    <scope>IDENTIFICATION</scope>
    <source>
        <tissue evidence="3">Entire body</tissue>
    </source>
</reference>
<evidence type="ECO:0000313" key="3">
    <source>
        <dbReference type="RefSeq" id="XP_018332342.1"/>
    </source>
</evidence>
<dbReference type="RefSeq" id="XP_018332342.1">
    <property type="nucleotide sequence ID" value="XM_018476840.2"/>
</dbReference>
<feature type="transmembrane region" description="Helical" evidence="1">
    <location>
        <begin position="122"/>
        <end position="148"/>
    </location>
</feature>
<keyword evidence="2" id="KW-1185">Reference proteome</keyword>
<dbReference type="FunCoup" id="A0A1W4XHS7">
    <property type="interactions" value="45"/>
</dbReference>
<dbReference type="OrthoDB" id="6706044at2759"/>
<dbReference type="Proteomes" id="UP000192223">
    <property type="component" value="Unplaced"/>
</dbReference>
<gene>
    <name evidence="3" type="primary">LOC108741874</name>
</gene>
<dbReference type="SUPFAM" id="SSF103473">
    <property type="entry name" value="MFS general substrate transporter"/>
    <property type="match status" value="1"/>
</dbReference>
<organism evidence="2 3">
    <name type="scientific">Agrilus planipennis</name>
    <name type="common">Emerald ash borer</name>
    <name type="synonym">Agrilus marcopoli</name>
    <dbReference type="NCBI Taxonomy" id="224129"/>
    <lineage>
        <taxon>Eukaryota</taxon>
        <taxon>Metazoa</taxon>
        <taxon>Ecdysozoa</taxon>
        <taxon>Arthropoda</taxon>
        <taxon>Hexapoda</taxon>
        <taxon>Insecta</taxon>
        <taxon>Pterygota</taxon>
        <taxon>Neoptera</taxon>
        <taxon>Endopterygota</taxon>
        <taxon>Coleoptera</taxon>
        <taxon>Polyphaga</taxon>
        <taxon>Elateriformia</taxon>
        <taxon>Buprestoidea</taxon>
        <taxon>Buprestidae</taxon>
        <taxon>Agrilinae</taxon>
        <taxon>Agrilus</taxon>
    </lineage>
</organism>
<proteinExistence type="predicted"/>
<protein>
    <submittedName>
        <fullName evidence="3">Uncharacterized protein LOC108741874</fullName>
    </submittedName>
</protein>
<dbReference type="AlphaFoldDB" id="A0A1W4XHS7"/>
<name>A0A1W4XHS7_AGRPL</name>
<keyword evidence="1" id="KW-0812">Transmembrane</keyword>
<dbReference type="InterPro" id="IPR036259">
    <property type="entry name" value="MFS_trans_sf"/>
</dbReference>
<evidence type="ECO:0000313" key="2">
    <source>
        <dbReference type="Proteomes" id="UP000192223"/>
    </source>
</evidence>